<dbReference type="OrthoDB" id="9808397at2"/>
<keyword evidence="2" id="KW-0067">ATP-binding</keyword>
<evidence type="ECO:0000313" key="7">
    <source>
        <dbReference type="Proteomes" id="UP000224915"/>
    </source>
</evidence>
<dbReference type="Pfam" id="PF17863">
    <property type="entry name" value="AAA_lid_2"/>
    <property type="match status" value="1"/>
</dbReference>
<keyword evidence="7" id="KW-1185">Reference proteome</keyword>
<dbReference type="RefSeq" id="WP_098468329.1">
    <property type="nucleotide sequence ID" value="NZ_PDJD01000001.1"/>
</dbReference>
<dbReference type="Gene3D" id="1.10.8.80">
    <property type="entry name" value="Magnesium chelatase subunit I, C-Terminal domain"/>
    <property type="match status" value="1"/>
</dbReference>
<dbReference type="EMBL" id="PDJD01000001">
    <property type="protein sequence ID" value="PFG19160.1"/>
    <property type="molecule type" value="Genomic_DNA"/>
</dbReference>
<dbReference type="Gene3D" id="3.40.50.300">
    <property type="entry name" value="P-loop containing nucleotide triphosphate hydrolases"/>
    <property type="match status" value="1"/>
</dbReference>
<dbReference type="InterPro" id="IPR027417">
    <property type="entry name" value="P-loop_NTPase"/>
</dbReference>
<feature type="domain" description="ChlI/MoxR AAA lid" evidence="5">
    <location>
        <begin position="247"/>
        <end position="310"/>
    </location>
</feature>
<name>A0A2A9CZY6_9MICO</name>
<dbReference type="InterPro" id="IPR050764">
    <property type="entry name" value="CbbQ/NirQ/NorQ/GpvN"/>
</dbReference>
<organism evidence="6 7">
    <name type="scientific">Serinibacter salmoneus</name>
    <dbReference type="NCBI Taxonomy" id="556530"/>
    <lineage>
        <taxon>Bacteria</taxon>
        <taxon>Bacillati</taxon>
        <taxon>Actinomycetota</taxon>
        <taxon>Actinomycetes</taxon>
        <taxon>Micrococcales</taxon>
        <taxon>Beutenbergiaceae</taxon>
        <taxon>Serinibacter</taxon>
    </lineage>
</organism>
<protein>
    <submittedName>
        <fullName evidence="6">MoxR-like ATPase</fullName>
    </submittedName>
</protein>
<evidence type="ECO:0000256" key="3">
    <source>
        <dbReference type="ARBA" id="ARBA00061607"/>
    </source>
</evidence>
<dbReference type="AlphaFoldDB" id="A0A2A9CZY6"/>
<gene>
    <name evidence="6" type="ORF">ATL40_0717</name>
</gene>
<keyword evidence="1" id="KW-0547">Nucleotide-binding</keyword>
<dbReference type="GO" id="GO:0005524">
    <property type="term" value="F:ATP binding"/>
    <property type="evidence" value="ECO:0007669"/>
    <property type="project" value="UniProtKB-KW"/>
</dbReference>
<dbReference type="PANTHER" id="PTHR42759:SF5">
    <property type="entry name" value="METHANOL DEHYDROGENASE REGULATOR"/>
    <property type="match status" value="1"/>
</dbReference>
<dbReference type="PANTHER" id="PTHR42759">
    <property type="entry name" value="MOXR FAMILY PROTEIN"/>
    <property type="match status" value="1"/>
</dbReference>
<dbReference type="Proteomes" id="UP000224915">
    <property type="component" value="Unassembled WGS sequence"/>
</dbReference>
<evidence type="ECO:0000259" key="5">
    <source>
        <dbReference type="Pfam" id="PF17863"/>
    </source>
</evidence>
<dbReference type="GO" id="GO:0016887">
    <property type="term" value="F:ATP hydrolysis activity"/>
    <property type="evidence" value="ECO:0007669"/>
    <property type="project" value="InterPro"/>
</dbReference>
<reference evidence="6 7" key="1">
    <citation type="submission" date="2017-10" db="EMBL/GenBank/DDBJ databases">
        <title>Sequencing the genomes of 1000 actinobacteria strains.</title>
        <authorList>
            <person name="Klenk H.-P."/>
        </authorList>
    </citation>
    <scope>NUCLEOTIDE SEQUENCE [LARGE SCALE GENOMIC DNA]</scope>
    <source>
        <strain evidence="6 7">DSM 21801</strain>
    </source>
</reference>
<dbReference type="Pfam" id="PF07726">
    <property type="entry name" value="AAA_3"/>
    <property type="match status" value="1"/>
</dbReference>
<comment type="caution">
    <text evidence="6">The sequence shown here is derived from an EMBL/GenBank/DDBJ whole genome shotgun (WGS) entry which is preliminary data.</text>
</comment>
<accession>A0A2A9CZY6</accession>
<comment type="similarity">
    <text evidence="3">Belongs to the MoxR family.</text>
</comment>
<proteinExistence type="inferred from homology"/>
<dbReference type="InterPro" id="IPR041628">
    <property type="entry name" value="ChlI/MoxR_AAA_lid"/>
</dbReference>
<evidence type="ECO:0000256" key="1">
    <source>
        <dbReference type="ARBA" id="ARBA00022741"/>
    </source>
</evidence>
<dbReference type="FunFam" id="3.40.50.300:FF:000640">
    <property type="entry name" value="MoxR family ATPase"/>
    <property type="match status" value="1"/>
</dbReference>
<evidence type="ECO:0000313" key="6">
    <source>
        <dbReference type="EMBL" id="PFG19160.1"/>
    </source>
</evidence>
<evidence type="ECO:0000256" key="2">
    <source>
        <dbReference type="ARBA" id="ARBA00022840"/>
    </source>
</evidence>
<feature type="domain" description="ATPase AAA-3" evidence="4">
    <location>
        <begin position="53"/>
        <end position="182"/>
    </location>
</feature>
<dbReference type="InterPro" id="IPR011703">
    <property type="entry name" value="ATPase_AAA-3"/>
</dbReference>
<evidence type="ECO:0000259" key="4">
    <source>
        <dbReference type="Pfam" id="PF07726"/>
    </source>
</evidence>
<dbReference type="SUPFAM" id="SSF52540">
    <property type="entry name" value="P-loop containing nucleoside triphosphate hydrolases"/>
    <property type="match status" value="1"/>
</dbReference>
<dbReference type="PIRSF" id="PIRSF002849">
    <property type="entry name" value="AAA_ATPase_chaperone_MoxR_prd"/>
    <property type="match status" value="1"/>
</dbReference>
<sequence length="338" mass="35511">MTDPTPAPAAADAPASVEEIAEAGAAVLAEVRTAVVGMPALDTALATVLAGGHLLLEDVPGTGKTLAARSLAAALGLDFARLQCTPDLLPADVTGSQVYDPATTSFDFRPGPVFTGLLLADEINRTPPKTQSALLEAMAERQVTVEGTTHRLARPFHVMATSNPVEHEGTYPLPEAQLDRFMTRLDVGYLAAEQETQMLQRRLARHAEETSVSRVIDADGLRRLQAGVENLHVDADVLRYCVDLVAATRQAREVQVGASPRGSQALVLLARARAAMSGRDYTTPEDVKSIAIPALAHRLVLTPQAWAAGVLPTTVIGELLSRVPTPSTTAAATATAAG</sequence>